<dbReference type="EMBL" id="BMVF01000014">
    <property type="protein sequence ID" value="GHD93406.1"/>
    <property type="molecule type" value="Genomic_DNA"/>
</dbReference>
<dbReference type="SUPFAM" id="SSF54631">
    <property type="entry name" value="CBS-domain pair"/>
    <property type="match status" value="1"/>
</dbReference>
<keyword evidence="5" id="KW-1185">Reference proteome</keyword>
<gene>
    <name evidence="4" type="ORF">GCM10010508_49980</name>
</gene>
<feature type="domain" description="CBS" evidence="3">
    <location>
        <begin position="428"/>
        <end position="487"/>
    </location>
</feature>
<dbReference type="AlphaFoldDB" id="A0A918Y7Q0"/>
<name>A0A918Y7Q0_9ACTN</name>
<dbReference type="Gene3D" id="1.25.60.10">
    <property type="entry name" value="MgtE N-terminal domain-like"/>
    <property type="match status" value="1"/>
</dbReference>
<dbReference type="SMART" id="SM00924">
    <property type="entry name" value="MgtE_N"/>
    <property type="match status" value="1"/>
</dbReference>
<evidence type="ECO:0000313" key="4">
    <source>
        <dbReference type="EMBL" id="GHD93406.1"/>
    </source>
</evidence>
<dbReference type="GO" id="GO:0016020">
    <property type="term" value="C:membrane"/>
    <property type="evidence" value="ECO:0007669"/>
    <property type="project" value="InterPro"/>
</dbReference>
<dbReference type="InterPro" id="IPR046342">
    <property type="entry name" value="CBS_dom_sf"/>
</dbReference>
<dbReference type="Gene3D" id="3.10.580.10">
    <property type="entry name" value="CBS-domain"/>
    <property type="match status" value="1"/>
</dbReference>
<dbReference type="PROSITE" id="PS51371">
    <property type="entry name" value="CBS"/>
    <property type="match status" value="1"/>
</dbReference>
<organism evidence="4 5">
    <name type="scientific">Streptomyces naganishii JCM 4654</name>
    <dbReference type="NCBI Taxonomy" id="1306179"/>
    <lineage>
        <taxon>Bacteria</taxon>
        <taxon>Bacillati</taxon>
        <taxon>Actinomycetota</taxon>
        <taxon>Actinomycetes</taxon>
        <taxon>Kitasatosporales</taxon>
        <taxon>Streptomycetaceae</taxon>
        <taxon>Streptomyces</taxon>
    </lineage>
</organism>
<dbReference type="SUPFAM" id="SSF158791">
    <property type="entry name" value="MgtE N-terminal domain-like"/>
    <property type="match status" value="1"/>
</dbReference>
<dbReference type="Pfam" id="PF03448">
    <property type="entry name" value="MgtE_N"/>
    <property type="match status" value="1"/>
</dbReference>
<dbReference type="SMART" id="SM00116">
    <property type="entry name" value="CBS"/>
    <property type="match status" value="2"/>
</dbReference>
<feature type="region of interest" description="Disordered" evidence="2">
    <location>
        <begin position="1"/>
        <end position="36"/>
    </location>
</feature>
<comment type="caution">
    <text evidence="4">The sequence shown here is derived from an EMBL/GenBank/DDBJ whole genome shotgun (WGS) entry which is preliminary data.</text>
</comment>
<dbReference type="Pfam" id="PF00571">
    <property type="entry name" value="CBS"/>
    <property type="match status" value="2"/>
</dbReference>
<evidence type="ECO:0000313" key="5">
    <source>
        <dbReference type="Proteomes" id="UP000608955"/>
    </source>
</evidence>
<dbReference type="Proteomes" id="UP000608955">
    <property type="component" value="Unassembled WGS sequence"/>
</dbReference>
<dbReference type="InterPro" id="IPR006669">
    <property type="entry name" value="MgtE_transporter"/>
</dbReference>
<evidence type="ECO:0000256" key="1">
    <source>
        <dbReference type="PROSITE-ProRule" id="PRU00703"/>
    </source>
</evidence>
<sequence length="494" mass="53825">MRHPALPRGPRDALSGVREAERRRGPPGAPSPRGKGVFTVAAHTLLMSTTARLRDRRVHLERRATASRAVRASLVSLAGLVGGPVTNQAGEEVGRVADVVARLYGQDPYPPVTGLILRIGRRRTFLAADAIGKVRAGHVRLRTARVDLRDFARRPGEVLLAKDVLDHQLVDVDGVQVTRAADLYLAPLVDRVVLVGVDVSLPTLLRRLGPRRWQARPTPERVLDWQAIAPFAEQATEGPPEVRLRASRAALHRLRPADLADILEDLGRAERQQLLGWLEPEQAADALEEMEPAELENLLREAQPEHAARLVDAMEPDEATDALRDLTAEEREALLTRMPAGEAAELRRLLAHPEGTAGGAMTTLLVTARQDETVAEVRGRLAEQPGHRTEIDAVAVVDEDGRLLCDMALFDLAVAEDSSTVADLVGWLAQFGPPVTVHAGTALAEAADRLVAARASSVLVVDDSDRPIGRILADDLLDALLPERGRLHFRRFLQ</sequence>
<accession>A0A918Y7Q0</accession>
<dbReference type="InterPro" id="IPR000644">
    <property type="entry name" value="CBS_dom"/>
</dbReference>
<dbReference type="PANTHER" id="PTHR43773">
    <property type="entry name" value="MAGNESIUM TRANSPORTER MGTE"/>
    <property type="match status" value="1"/>
</dbReference>
<dbReference type="InterPro" id="IPR006668">
    <property type="entry name" value="Mg_transptr_MgtE_intracell_dom"/>
</dbReference>
<evidence type="ECO:0000256" key="2">
    <source>
        <dbReference type="SAM" id="MobiDB-lite"/>
    </source>
</evidence>
<dbReference type="PANTHER" id="PTHR43773:SF1">
    <property type="entry name" value="MAGNESIUM TRANSPORTER MGTE"/>
    <property type="match status" value="1"/>
</dbReference>
<dbReference type="InterPro" id="IPR038076">
    <property type="entry name" value="MgtE_N_sf"/>
</dbReference>
<protein>
    <submittedName>
        <fullName evidence="4">Magnesium transporter</fullName>
    </submittedName>
</protein>
<keyword evidence="1" id="KW-0129">CBS domain</keyword>
<evidence type="ECO:0000259" key="3">
    <source>
        <dbReference type="PROSITE" id="PS51371"/>
    </source>
</evidence>
<proteinExistence type="predicted"/>
<dbReference type="GO" id="GO:0015095">
    <property type="term" value="F:magnesium ion transmembrane transporter activity"/>
    <property type="evidence" value="ECO:0007669"/>
    <property type="project" value="InterPro"/>
</dbReference>
<reference evidence="4" key="2">
    <citation type="submission" date="2020-09" db="EMBL/GenBank/DDBJ databases">
        <authorList>
            <person name="Sun Q."/>
            <person name="Ohkuma M."/>
        </authorList>
    </citation>
    <scope>NUCLEOTIDE SEQUENCE</scope>
    <source>
        <strain evidence="4">JCM 4654</strain>
    </source>
</reference>
<reference evidence="4" key="1">
    <citation type="journal article" date="2014" name="Int. J. Syst. Evol. Microbiol.">
        <title>Complete genome sequence of Corynebacterium casei LMG S-19264T (=DSM 44701T), isolated from a smear-ripened cheese.</title>
        <authorList>
            <consortium name="US DOE Joint Genome Institute (JGI-PGF)"/>
            <person name="Walter F."/>
            <person name="Albersmeier A."/>
            <person name="Kalinowski J."/>
            <person name="Ruckert C."/>
        </authorList>
    </citation>
    <scope>NUCLEOTIDE SEQUENCE</scope>
    <source>
        <strain evidence="4">JCM 4654</strain>
    </source>
</reference>